<dbReference type="SUPFAM" id="SSF52047">
    <property type="entry name" value="RNI-like"/>
    <property type="match status" value="1"/>
</dbReference>
<evidence type="ECO:0000313" key="3">
    <source>
        <dbReference type="Proteomes" id="UP000054498"/>
    </source>
</evidence>
<dbReference type="EMBL" id="KK101249">
    <property type="protein sequence ID" value="KIZ01579.1"/>
    <property type="molecule type" value="Genomic_DNA"/>
</dbReference>
<name>A0A0D2L2V1_9CHLO</name>
<keyword evidence="3" id="KW-1185">Reference proteome</keyword>
<dbReference type="KEGG" id="mng:MNEG_6381"/>
<evidence type="ECO:0000313" key="2">
    <source>
        <dbReference type="EMBL" id="KIZ01579.1"/>
    </source>
</evidence>
<reference evidence="2 3" key="1">
    <citation type="journal article" date="2013" name="BMC Genomics">
        <title>Reconstruction of the lipid metabolism for the microalga Monoraphidium neglectum from its genome sequence reveals characteristics suitable for biofuel production.</title>
        <authorList>
            <person name="Bogen C."/>
            <person name="Al-Dilaimi A."/>
            <person name="Albersmeier A."/>
            <person name="Wichmann J."/>
            <person name="Grundmann M."/>
            <person name="Rupp O."/>
            <person name="Lauersen K.J."/>
            <person name="Blifernez-Klassen O."/>
            <person name="Kalinowski J."/>
            <person name="Goesmann A."/>
            <person name="Mussgnug J.H."/>
            <person name="Kruse O."/>
        </authorList>
    </citation>
    <scope>NUCLEOTIDE SEQUENCE [LARGE SCALE GENOMIC DNA]</scope>
    <source>
        <strain evidence="2 3">SAG 48.87</strain>
    </source>
</reference>
<comment type="subcellular location">
    <subcellularLocation>
        <location evidence="1">Cytoplasm</location>
        <location evidence="1">Cytoskeleton</location>
        <location evidence="1">Cilium axoneme</location>
    </subcellularLocation>
</comment>
<dbReference type="GeneID" id="25739257"/>
<dbReference type="AlphaFoldDB" id="A0A0D2L2V1"/>
<dbReference type="SUPFAM" id="SSF81383">
    <property type="entry name" value="F-box domain"/>
    <property type="match status" value="1"/>
</dbReference>
<dbReference type="RefSeq" id="XP_013900598.1">
    <property type="nucleotide sequence ID" value="XM_014045144.1"/>
</dbReference>
<protein>
    <recommendedName>
        <fullName evidence="4">F-box domain-containing protein</fullName>
    </recommendedName>
</protein>
<accession>A0A0D2L2V1</accession>
<sequence length="664" mass="71584">MAPPLPLLELPPGALALICSHLSAGQRAATRATCSRLRRAANAAVQTVVLALSPADPPGMPAVHAASLPVWFPAATRLMLRGAGSDERAEAGIEHLRHLPHGCWAAITELLIDHNLCLSDELRAAALAAVVRLCPRLEAADARAVPQQLRALAPVAGRLRRLRLGLPSPPVPAFVAGAFAALQEAVYDPDAEERPQRRDVCAALSALTGLVEVSLPSMRLSSIDSPMLILGCYAALPSLPCLARVDLIGESSRLLRALAGCAALRHINIIGDFQRMPPGDLLSEIGVVTSVTSFELWEDWDDAPHELKESEFLNIASAFPNLESLDLGQCLFGWDASGYCAVLPRLRRLQAACCYGLLEGGTLKRGAPALESLLLGTTFEVDPRGSWEGHASLRELALEDVPYYLPPPRALAEGEESSESDRWDLPERTRLVDLCALQKLPALRSLRVGLRTDPLWKRVDRSSLDAGAASLHAWAGGWTRLRELSIGGTARGASPGVWFDIGGVLPVLAEQLGPHLRTLAVDPCSFVCGASEFESLPACLRTCIPQFRVLERFLICFSATAGCVSMEGRVSTSPFSMHTCDFKATPELLEGLVAPLAGSLRPPRLQSAKVLLPIDFEDRGATQDEAWLAAFLRALNGYPGLRVETYSELSRGQRSKLTPWLYND</sequence>
<dbReference type="InterPro" id="IPR036047">
    <property type="entry name" value="F-box-like_dom_sf"/>
</dbReference>
<evidence type="ECO:0008006" key="4">
    <source>
        <dbReference type="Google" id="ProtNLM"/>
    </source>
</evidence>
<dbReference type="Gene3D" id="3.80.10.10">
    <property type="entry name" value="Ribonuclease Inhibitor"/>
    <property type="match status" value="1"/>
</dbReference>
<gene>
    <name evidence="2" type="ORF">MNEG_6381</name>
</gene>
<evidence type="ECO:0000256" key="1">
    <source>
        <dbReference type="ARBA" id="ARBA00004430"/>
    </source>
</evidence>
<dbReference type="Proteomes" id="UP000054498">
    <property type="component" value="Unassembled WGS sequence"/>
</dbReference>
<organism evidence="2 3">
    <name type="scientific">Monoraphidium neglectum</name>
    <dbReference type="NCBI Taxonomy" id="145388"/>
    <lineage>
        <taxon>Eukaryota</taxon>
        <taxon>Viridiplantae</taxon>
        <taxon>Chlorophyta</taxon>
        <taxon>core chlorophytes</taxon>
        <taxon>Chlorophyceae</taxon>
        <taxon>CS clade</taxon>
        <taxon>Sphaeropleales</taxon>
        <taxon>Selenastraceae</taxon>
        <taxon>Monoraphidium</taxon>
    </lineage>
</organism>
<proteinExistence type="predicted"/>
<dbReference type="GO" id="GO:0005930">
    <property type="term" value="C:axoneme"/>
    <property type="evidence" value="ECO:0007669"/>
    <property type="project" value="UniProtKB-SubCell"/>
</dbReference>
<dbReference type="InterPro" id="IPR032675">
    <property type="entry name" value="LRR_dom_sf"/>
</dbReference>